<dbReference type="RefSeq" id="WP_075054924.1">
    <property type="nucleotide sequence ID" value="NZ_CP103305.1"/>
</dbReference>
<name>A0A977IC36_9ARCH</name>
<dbReference type="EMBL" id="CP103305">
    <property type="protein sequence ID" value="UVS68033.1"/>
    <property type="molecule type" value="Genomic_DNA"/>
</dbReference>
<dbReference type="GeneID" id="74947067"/>
<dbReference type="AlphaFoldDB" id="A0A977IC36"/>
<organism evidence="1">
    <name type="scientific">Nitrososphaera viennensis</name>
    <dbReference type="NCBI Taxonomy" id="1034015"/>
    <lineage>
        <taxon>Archaea</taxon>
        <taxon>Nitrososphaerota</taxon>
        <taxon>Nitrososphaeria</taxon>
        <taxon>Nitrososphaerales</taxon>
        <taxon>Nitrososphaeraceae</taxon>
        <taxon>Nitrososphaera</taxon>
    </lineage>
</organism>
<accession>A0A977IC36</accession>
<gene>
    <name evidence="1" type="ORF">NWT39_08970</name>
</gene>
<dbReference type="Proteomes" id="UP001059771">
    <property type="component" value="Chromosome"/>
</dbReference>
<evidence type="ECO:0000313" key="1">
    <source>
        <dbReference type="EMBL" id="UVS68033.1"/>
    </source>
</evidence>
<sequence length="224" mass="25379">MEDLGNHIPDKSWMLYLLELFDKNTAAALELDLICQFNDRDNFWAIFRGINRYKFTKVLPAVGHSYLREIIMKKEKKSIEFSLTDLSTEQNEAFVFDVSSEDNNKGFSYQGGNHFTGIEWWNKAGGSNGNTPFPVRYKVEVSNLSFGQATYDDGMSTRRTIDYRPYNMLIPNRDGVSGVKEYPVSFENPAVKDDGKNIRYAVASGKTIAGIRFISNPPGMPEAV</sequence>
<reference evidence="1" key="1">
    <citation type="submission" date="2022-08" db="EMBL/GenBank/DDBJ databases">
        <title>Dynamic responses of ammonia-oxidizing microbial communities induced by reactive oxygen species (ROS) in fluctuating redox aquifers.</title>
        <authorList>
            <person name="Wang P."/>
            <person name="Wang H."/>
        </authorList>
    </citation>
    <scope>NUCLEOTIDE SEQUENCE</scope>
    <source>
        <strain evidence="1">PLX03</strain>
    </source>
</reference>
<protein>
    <submittedName>
        <fullName evidence="1">Uncharacterized protein</fullName>
    </submittedName>
</protein>
<proteinExistence type="predicted"/>